<proteinExistence type="predicted"/>
<dbReference type="Proteomes" id="UP001189429">
    <property type="component" value="Unassembled WGS sequence"/>
</dbReference>
<sequence length="122" mass="12697">EVPSIGIGICSRLVRPTRLFDGARREKSCPPRPSHAATCSRPALLRYSASAAVTALPGAALPATSSQCLAVSFVLGASPLVGQPVLLLVRRRVRVAQCLLVPDVGQGGTNVFFPCAGFAMLL</sequence>
<evidence type="ECO:0000313" key="1">
    <source>
        <dbReference type="EMBL" id="CAK0820297.1"/>
    </source>
</evidence>
<comment type="caution">
    <text evidence="1">The sequence shown here is derived from an EMBL/GenBank/DDBJ whole genome shotgun (WGS) entry which is preliminary data.</text>
</comment>
<evidence type="ECO:0000313" key="2">
    <source>
        <dbReference type="Proteomes" id="UP001189429"/>
    </source>
</evidence>
<name>A0ABN9RQ06_9DINO</name>
<feature type="non-terminal residue" evidence="1">
    <location>
        <position position="1"/>
    </location>
</feature>
<keyword evidence="2" id="KW-1185">Reference proteome</keyword>
<accession>A0ABN9RQ06</accession>
<gene>
    <name evidence="1" type="ORF">PCOR1329_LOCUS22045</name>
</gene>
<organism evidence="1 2">
    <name type="scientific">Prorocentrum cordatum</name>
    <dbReference type="NCBI Taxonomy" id="2364126"/>
    <lineage>
        <taxon>Eukaryota</taxon>
        <taxon>Sar</taxon>
        <taxon>Alveolata</taxon>
        <taxon>Dinophyceae</taxon>
        <taxon>Prorocentrales</taxon>
        <taxon>Prorocentraceae</taxon>
        <taxon>Prorocentrum</taxon>
    </lineage>
</organism>
<reference evidence="1" key="1">
    <citation type="submission" date="2023-10" db="EMBL/GenBank/DDBJ databases">
        <authorList>
            <person name="Chen Y."/>
            <person name="Shah S."/>
            <person name="Dougan E. K."/>
            <person name="Thang M."/>
            <person name="Chan C."/>
        </authorList>
    </citation>
    <scope>NUCLEOTIDE SEQUENCE [LARGE SCALE GENOMIC DNA]</scope>
</reference>
<protein>
    <submittedName>
        <fullName evidence="1">Uncharacterized protein</fullName>
    </submittedName>
</protein>
<dbReference type="EMBL" id="CAUYUJ010007319">
    <property type="protein sequence ID" value="CAK0820297.1"/>
    <property type="molecule type" value="Genomic_DNA"/>
</dbReference>